<dbReference type="RefSeq" id="WP_004900619.1">
    <property type="nucleotide sequence ID" value="NZ_BBTI01000002.1"/>
</dbReference>
<organism evidence="2 3">
    <name type="scientific">Acinetobacter brisouii CIP 110357</name>
    <dbReference type="NCBI Taxonomy" id="1341683"/>
    <lineage>
        <taxon>Bacteria</taxon>
        <taxon>Pseudomonadati</taxon>
        <taxon>Pseudomonadota</taxon>
        <taxon>Gammaproteobacteria</taxon>
        <taxon>Moraxellales</taxon>
        <taxon>Moraxellaceae</taxon>
        <taxon>Acinetobacter</taxon>
    </lineage>
</organism>
<gene>
    <name evidence="2" type="ORF">P255_01604</name>
</gene>
<dbReference type="InterPro" id="IPR012902">
    <property type="entry name" value="N_methyl_site"/>
</dbReference>
<protein>
    <recommendedName>
        <fullName evidence="4">Prepilin-type N-terminal cleavage/methylation domain-containing protein</fullName>
    </recommendedName>
</protein>
<keyword evidence="3" id="KW-1185">Reference proteome</keyword>
<dbReference type="SUPFAM" id="SSF54523">
    <property type="entry name" value="Pili subunits"/>
    <property type="match status" value="1"/>
</dbReference>
<comment type="caution">
    <text evidence="2">The sequence shown here is derived from an EMBL/GenBank/DDBJ whole genome shotgun (WGS) entry which is preliminary data.</text>
</comment>
<dbReference type="PROSITE" id="PS00409">
    <property type="entry name" value="PROKAR_NTER_METHYL"/>
    <property type="match status" value="1"/>
</dbReference>
<keyword evidence="1" id="KW-0472">Membrane</keyword>
<keyword evidence="1" id="KW-0812">Transmembrane</keyword>
<reference evidence="2 3" key="1">
    <citation type="submission" date="2013-10" db="EMBL/GenBank/DDBJ databases">
        <title>The Genome Sequence of Acinetobacter brisouii CIP 110357.</title>
        <authorList>
            <consortium name="The Broad Institute Genomics Platform"/>
            <consortium name="The Broad Institute Genome Sequencing Center for Infectious Disease"/>
            <person name="Cerqueira G."/>
            <person name="Feldgarden M."/>
            <person name="Courvalin P."/>
            <person name="Grillot-Courvalin C."/>
            <person name="Clermont D."/>
            <person name="Rocha E."/>
            <person name="Yoon E.-J."/>
            <person name="Nemec A."/>
            <person name="Young S.K."/>
            <person name="Zeng Q."/>
            <person name="Gargeya S."/>
            <person name="Fitzgerald M."/>
            <person name="Abouelleil A."/>
            <person name="Alvarado L."/>
            <person name="Berlin A.M."/>
            <person name="Chapman S.B."/>
            <person name="Gainer-Dewar J."/>
            <person name="Goldberg J."/>
            <person name="Gnerre S."/>
            <person name="Griggs A."/>
            <person name="Gujja S."/>
            <person name="Hansen M."/>
            <person name="Howarth C."/>
            <person name="Imamovic A."/>
            <person name="Ireland A."/>
            <person name="Larimer J."/>
            <person name="McCowan C."/>
            <person name="Murphy C."/>
            <person name="Pearson M."/>
            <person name="Poon T.W."/>
            <person name="Priest M."/>
            <person name="Roberts A."/>
            <person name="Saif S."/>
            <person name="Shea T."/>
            <person name="Sykes S."/>
            <person name="Wortman J."/>
            <person name="Nusbaum C."/>
            <person name="Birren B."/>
        </authorList>
    </citation>
    <scope>NUCLEOTIDE SEQUENCE [LARGE SCALE GENOMIC DNA]</scope>
    <source>
        <strain evidence="2 3">CIP 110357</strain>
    </source>
</reference>
<evidence type="ECO:0000313" key="2">
    <source>
        <dbReference type="EMBL" id="ESK51098.1"/>
    </source>
</evidence>
<evidence type="ECO:0000313" key="3">
    <source>
        <dbReference type="Proteomes" id="UP000018418"/>
    </source>
</evidence>
<accession>V2U9D9</accession>
<dbReference type="HOGENOM" id="CLU_1674117_0_0_6"/>
<sequence length="157" mass="16535">MVGLYQKGITLIELIITLALVAVIIASIAPLGRSWIATAHVSKAQSVLTQAFNKAKTEALKNPNKVLSDATNPTVATITIDNTAKTVSISNSNSTTIWSDSFDQDTSITLPTACSSKILLNNTVQFLNSTTPTTIDNTCSSYTISASSAQSVTGVLR</sequence>
<proteinExistence type="predicted"/>
<keyword evidence="1" id="KW-1133">Transmembrane helix</keyword>
<dbReference type="STRING" id="396323.VH98_02940"/>
<dbReference type="Proteomes" id="UP000018418">
    <property type="component" value="Unassembled WGS sequence"/>
</dbReference>
<name>V2U9D9_9GAMM</name>
<dbReference type="Pfam" id="PF07963">
    <property type="entry name" value="N_methyl"/>
    <property type="match status" value="1"/>
</dbReference>
<dbReference type="Gene3D" id="3.30.700.10">
    <property type="entry name" value="Glycoprotein, Type 4 Pilin"/>
    <property type="match status" value="1"/>
</dbReference>
<dbReference type="EMBL" id="AYEU01000006">
    <property type="protein sequence ID" value="ESK51098.1"/>
    <property type="molecule type" value="Genomic_DNA"/>
</dbReference>
<evidence type="ECO:0008006" key="4">
    <source>
        <dbReference type="Google" id="ProtNLM"/>
    </source>
</evidence>
<dbReference type="NCBIfam" id="TIGR02532">
    <property type="entry name" value="IV_pilin_GFxxxE"/>
    <property type="match status" value="1"/>
</dbReference>
<dbReference type="AlphaFoldDB" id="V2U9D9"/>
<dbReference type="InterPro" id="IPR045584">
    <property type="entry name" value="Pilin-like"/>
</dbReference>
<dbReference type="PATRIC" id="fig|1341683.3.peg.1586"/>
<dbReference type="OrthoDB" id="6713082at2"/>
<feature type="transmembrane region" description="Helical" evidence="1">
    <location>
        <begin position="12"/>
        <end position="32"/>
    </location>
</feature>
<evidence type="ECO:0000256" key="1">
    <source>
        <dbReference type="SAM" id="Phobius"/>
    </source>
</evidence>